<dbReference type="PANTHER" id="PTHR37327:SF1">
    <property type="entry name" value="MICROTUBULE INTERACTING AND TRANSPORT DOMAIN-CONTAINING PROTEIN"/>
    <property type="match status" value="1"/>
</dbReference>
<name>A0AAD5VGG8_9AGAR</name>
<dbReference type="EMBL" id="JANIEX010001398">
    <property type="protein sequence ID" value="KAJ3558421.1"/>
    <property type="molecule type" value="Genomic_DNA"/>
</dbReference>
<comment type="caution">
    <text evidence="1">The sequence shown here is derived from an EMBL/GenBank/DDBJ whole genome shotgun (WGS) entry which is preliminary data.</text>
</comment>
<dbReference type="AlphaFoldDB" id="A0AAD5VGG8"/>
<evidence type="ECO:0000313" key="2">
    <source>
        <dbReference type="Proteomes" id="UP001213000"/>
    </source>
</evidence>
<organism evidence="1 2">
    <name type="scientific">Leucocoprinus birnbaumii</name>
    <dbReference type="NCBI Taxonomy" id="56174"/>
    <lineage>
        <taxon>Eukaryota</taxon>
        <taxon>Fungi</taxon>
        <taxon>Dikarya</taxon>
        <taxon>Basidiomycota</taxon>
        <taxon>Agaricomycotina</taxon>
        <taxon>Agaricomycetes</taxon>
        <taxon>Agaricomycetidae</taxon>
        <taxon>Agaricales</taxon>
        <taxon>Agaricineae</taxon>
        <taxon>Agaricaceae</taxon>
        <taxon>Leucocoprinus</taxon>
    </lineage>
</organism>
<dbReference type="PANTHER" id="PTHR37327">
    <property type="entry name" value="CHROMOSOME 1, WHOLE GENOME SHOTGUN SEQUENCE"/>
    <property type="match status" value="1"/>
</dbReference>
<evidence type="ECO:0000313" key="1">
    <source>
        <dbReference type="EMBL" id="KAJ3558421.1"/>
    </source>
</evidence>
<protein>
    <submittedName>
        <fullName evidence="1">Uncharacterized protein</fullName>
    </submittedName>
</protein>
<keyword evidence="2" id="KW-1185">Reference proteome</keyword>
<reference evidence="1" key="1">
    <citation type="submission" date="2022-07" db="EMBL/GenBank/DDBJ databases">
        <title>Genome Sequence of Leucocoprinus birnbaumii.</title>
        <authorList>
            <person name="Buettner E."/>
        </authorList>
    </citation>
    <scope>NUCLEOTIDE SEQUENCE</scope>
    <source>
        <strain evidence="1">VT141</strain>
    </source>
</reference>
<accession>A0AAD5VGG8</accession>
<gene>
    <name evidence="1" type="ORF">NP233_g11514</name>
</gene>
<sequence length="241" mass="26664">MPQSQPNDPLRKPYYMMELLGASMTSPTGGYITRRLHVPNEVWTVAGVKLSNVPEKIRALEFLHAALSELQIASSEVFGAGNVSSGMAMGIGSIGAKEANAWVLKLEEFSIVCDNIVNDLGKKIGVGEGFVLKKTTWGDKLSRRFEKFAPGKNVDSPVAYMHSLKKLFQDVQLLDEHTKAVFSQSIAPAYAAFPIDIRVSAEQKLKRASEFFLSVVLAFVIRDLALLLDKYVKRCEKILED</sequence>
<proteinExistence type="predicted"/>
<dbReference type="Proteomes" id="UP001213000">
    <property type="component" value="Unassembled WGS sequence"/>
</dbReference>